<evidence type="ECO:0000313" key="2">
    <source>
        <dbReference type="EMBL" id="CAF4201354.1"/>
    </source>
</evidence>
<dbReference type="SUPFAM" id="SSF81665">
    <property type="entry name" value="Calcium ATPase, transmembrane domain M"/>
    <property type="match status" value="1"/>
</dbReference>
<dbReference type="AlphaFoldDB" id="A0A8S2S6R5"/>
<dbReference type="EMBL" id="CAJOBJ010018941">
    <property type="protein sequence ID" value="CAF4201354.1"/>
    <property type="molecule type" value="Genomic_DNA"/>
</dbReference>
<dbReference type="Gene3D" id="1.20.1110.10">
    <property type="entry name" value="Calcium-transporting ATPase, transmembrane domain"/>
    <property type="match status" value="1"/>
</dbReference>
<proteinExistence type="predicted"/>
<sequence>SRQIFQRMRNYAIYTCSITIRVIVGFSVLIFAFKFDFPSFMVLILAILNDGTIMTISKDRVKPSPYPNSWNLTEIFTYAIVYGIYLAASTVAFFAVAVKT</sequence>
<keyword evidence="1" id="KW-0812">Transmembrane</keyword>
<reference evidence="2" key="1">
    <citation type="submission" date="2021-02" db="EMBL/GenBank/DDBJ databases">
        <authorList>
            <person name="Nowell W R."/>
        </authorList>
    </citation>
    <scope>NUCLEOTIDE SEQUENCE</scope>
</reference>
<evidence type="ECO:0000256" key="1">
    <source>
        <dbReference type="SAM" id="Phobius"/>
    </source>
</evidence>
<protein>
    <submittedName>
        <fullName evidence="2">Uncharacterized protein</fullName>
    </submittedName>
</protein>
<keyword evidence="1" id="KW-0472">Membrane</keyword>
<dbReference type="InterPro" id="IPR023298">
    <property type="entry name" value="ATPase_P-typ_TM_dom_sf"/>
</dbReference>
<accession>A0A8S2S6R5</accession>
<dbReference type="PANTHER" id="PTHR42861">
    <property type="entry name" value="CALCIUM-TRANSPORTING ATPASE"/>
    <property type="match status" value="1"/>
</dbReference>
<dbReference type="Proteomes" id="UP000681720">
    <property type="component" value="Unassembled WGS sequence"/>
</dbReference>
<organism evidence="2 3">
    <name type="scientific">Rotaria magnacalcarata</name>
    <dbReference type="NCBI Taxonomy" id="392030"/>
    <lineage>
        <taxon>Eukaryota</taxon>
        <taxon>Metazoa</taxon>
        <taxon>Spiralia</taxon>
        <taxon>Gnathifera</taxon>
        <taxon>Rotifera</taxon>
        <taxon>Eurotatoria</taxon>
        <taxon>Bdelloidea</taxon>
        <taxon>Philodinida</taxon>
        <taxon>Philodinidae</taxon>
        <taxon>Rotaria</taxon>
    </lineage>
</organism>
<feature type="non-terminal residue" evidence="2">
    <location>
        <position position="1"/>
    </location>
</feature>
<feature type="transmembrane region" description="Helical" evidence="1">
    <location>
        <begin position="76"/>
        <end position="98"/>
    </location>
</feature>
<feature type="non-terminal residue" evidence="2">
    <location>
        <position position="100"/>
    </location>
</feature>
<evidence type="ECO:0000313" key="3">
    <source>
        <dbReference type="Proteomes" id="UP000681720"/>
    </source>
</evidence>
<feature type="transmembrane region" description="Helical" evidence="1">
    <location>
        <begin position="12"/>
        <end position="33"/>
    </location>
</feature>
<keyword evidence="1" id="KW-1133">Transmembrane helix</keyword>
<comment type="caution">
    <text evidence="2">The sequence shown here is derived from an EMBL/GenBank/DDBJ whole genome shotgun (WGS) entry which is preliminary data.</text>
</comment>
<name>A0A8S2S6R5_9BILA</name>
<gene>
    <name evidence="2" type="ORF">GIL414_LOCUS21624</name>
</gene>